<dbReference type="Pfam" id="PF00621">
    <property type="entry name" value="RhoGEF"/>
    <property type="match status" value="1"/>
</dbReference>
<evidence type="ECO:0000259" key="3">
    <source>
        <dbReference type="PROSITE" id="PS50003"/>
    </source>
</evidence>
<dbReference type="PROSITE" id="PS50003">
    <property type="entry name" value="PH_DOMAIN"/>
    <property type="match status" value="1"/>
</dbReference>
<dbReference type="GO" id="GO:0005737">
    <property type="term" value="C:cytoplasm"/>
    <property type="evidence" value="ECO:0007669"/>
    <property type="project" value="TreeGrafter"/>
</dbReference>
<dbReference type="GO" id="GO:0035556">
    <property type="term" value="P:intracellular signal transduction"/>
    <property type="evidence" value="ECO:0007669"/>
    <property type="project" value="InterPro"/>
</dbReference>
<organism evidence="5 6">
    <name type="scientific">Daphnia sinensis</name>
    <dbReference type="NCBI Taxonomy" id="1820382"/>
    <lineage>
        <taxon>Eukaryota</taxon>
        <taxon>Metazoa</taxon>
        <taxon>Ecdysozoa</taxon>
        <taxon>Arthropoda</taxon>
        <taxon>Crustacea</taxon>
        <taxon>Branchiopoda</taxon>
        <taxon>Diplostraca</taxon>
        <taxon>Cladocera</taxon>
        <taxon>Anomopoda</taxon>
        <taxon>Daphniidae</taxon>
        <taxon>Daphnia</taxon>
        <taxon>Daphnia similis group</taxon>
    </lineage>
</organism>
<gene>
    <name evidence="5" type="ORF">GHT06_022279</name>
</gene>
<accession>A0AAD5PME1</accession>
<dbReference type="InterPro" id="IPR011993">
    <property type="entry name" value="PH-like_dom_sf"/>
</dbReference>
<sequence length="466" mass="53430">MTSSSPSPDRNMDENKERRLRLRKNVLDEIISSEESYIKQLDMLLNGFVRPVREKNTIPKQSFSAIFGDIEPLYSLNIVLHDELQKSENVGSAFLKIAPYLKLYSTYAHDYELATRSLQALRKSNKAFEAFVSQQERLPHISRKLEALLIVPIQRVPRYRLLLTELIAHTDETEEEYSVLNAALKQVEAVAHHINEQIREHENVQRMIRIQRSLAQGNPKIITPGRRLIKEGSLRKVSADSESAHHRYFILFNDMLLYCRIRSPGSEINHKGSLICNCVLPLRHCKAEAVVGDGLFRVTCRDECLLLCSDTAEEGKQWVETINGAVEQLEANFRTLRKESSSRRPIRKRQLHQKDSLMYKFHQKKLTLTDQHTCPSNTFEVQVLRSENIDSHSSPRQNPTTKSPRIIKLPKWPESCSGSPSFTYSPRKLLSLMSPSSPNSSPVHEAPPVFNFCSPPIQTDFTFNTD</sequence>
<feature type="coiled-coil region" evidence="1">
    <location>
        <begin position="170"/>
        <end position="204"/>
    </location>
</feature>
<dbReference type="InterPro" id="IPR001331">
    <property type="entry name" value="GDS_CDC24_CS"/>
</dbReference>
<feature type="domain" description="DH" evidence="4">
    <location>
        <begin position="22"/>
        <end position="197"/>
    </location>
</feature>
<dbReference type="PANTHER" id="PTHR12673:SF159">
    <property type="entry name" value="LD03170P"/>
    <property type="match status" value="1"/>
</dbReference>
<keyword evidence="6" id="KW-1185">Reference proteome</keyword>
<dbReference type="PROSITE" id="PS00741">
    <property type="entry name" value="DH_1"/>
    <property type="match status" value="1"/>
</dbReference>
<feature type="compositionally biased region" description="Polar residues" evidence="2">
    <location>
        <begin position="391"/>
        <end position="403"/>
    </location>
</feature>
<dbReference type="PROSITE" id="PS50010">
    <property type="entry name" value="DH_2"/>
    <property type="match status" value="1"/>
</dbReference>
<feature type="region of interest" description="Disordered" evidence="2">
    <location>
        <begin position="386"/>
        <end position="405"/>
    </location>
</feature>
<reference evidence="5 6" key="1">
    <citation type="submission" date="2022-05" db="EMBL/GenBank/DDBJ databases">
        <title>A multi-omics perspective on studying reproductive biology in Daphnia sinensis.</title>
        <authorList>
            <person name="Jia J."/>
        </authorList>
    </citation>
    <scope>NUCLEOTIDE SEQUENCE [LARGE SCALE GENOMIC DNA]</scope>
    <source>
        <strain evidence="5 6">WSL</strain>
    </source>
</reference>
<dbReference type="InterPro" id="IPR001849">
    <property type="entry name" value="PH_domain"/>
</dbReference>
<dbReference type="SMART" id="SM00233">
    <property type="entry name" value="PH"/>
    <property type="match status" value="1"/>
</dbReference>
<evidence type="ECO:0000259" key="4">
    <source>
        <dbReference type="PROSITE" id="PS50010"/>
    </source>
</evidence>
<dbReference type="Gene3D" id="1.20.900.10">
    <property type="entry name" value="Dbl homology (DH) domain"/>
    <property type="match status" value="1"/>
</dbReference>
<dbReference type="SUPFAM" id="SSF50729">
    <property type="entry name" value="PH domain-like"/>
    <property type="match status" value="1"/>
</dbReference>
<feature type="domain" description="PH" evidence="3">
    <location>
        <begin position="227"/>
        <end position="327"/>
    </location>
</feature>
<dbReference type="Proteomes" id="UP000820818">
    <property type="component" value="Linkage Group LG10"/>
</dbReference>
<protein>
    <submittedName>
        <fullName evidence="5">Uncharacterized protein</fullName>
    </submittedName>
</protein>
<dbReference type="PANTHER" id="PTHR12673">
    <property type="entry name" value="FACIOGENITAL DYSPLASIA PROTEIN"/>
    <property type="match status" value="1"/>
</dbReference>
<evidence type="ECO:0000256" key="1">
    <source>
        <dbReference type="SAM" id="Coils"/>
    </source>
</evidence>
<dbReference type="Gene3D" id="2.30.29.30">
    <property type="entry name" value="Pleckstrin-homology domain (PH domain)/Phosphotyrosine-binding domain (PTB)"/>
    <property type="match status" value="1"/>
</dbReference>
<dbReference type="CDD" id="cd00160">
    <property type="entry name" value="RhoGEF"/>
    <property type="match status" value="1"/>
</dbReference>
<evidence type="ECO:0000313" key="5">
    <source>
        <dbReference type="EMBL" id="KAI9551942.1"/>
    </source>
</evidence>
<dbReference type="EMBL" id="WJBH02000010">
    <property type="protein sequence ID" value="KAI9551942.1"/>
    <property type="molecule type" value="Genomic_DNA"/>
</dbReference>
<dbReference type="InterPro" id="IPR051092">
    <property type="entry name" value="FYVE_RhoGEF_PH"/>
</dbReference>
<evidence type="ECO:0000256" key="2">
    <source>
        <dbReference type="SAM" id="MobiDB-lite"/>
    </source>
</evidence>
<dbReference type="AlphaFoldDB" id="A0AAD5PME1"/>
<dbReference type="GO" id="GO:0005085">
    <property type="term" value="F:guanyl-nucleotide exchange factor activity"/>
    <property type="evidence" value="ECO:0007669"/>
    <property type="project" value="InterPro"/>
</dbReference>
<dbReference type="SUPFAM" id="SSF48065">
    <property type="entry name" value="DBL homology domain (DH-domain)"/>
    <property type="match status" value="1"/>
</dbReference>
<dbReference type="InterPro" id="IPR000219">
    <property type="entry name" value="DH_dom"/>
</dbReference>
<dbReference type="InterPro" id="IPR035899">
    <property type="entry name" value="DBL_dom_sf"/>
</dbReference>
<name>A0AAD5PME1_9CRUS</name>
<dbReference type="SMART" id="SM00325">
    <property type="entry name" value="RhoGEF"/>
    <property type="match status" value="1"/>
</dbReference>
<comment type="caution">
    <text evidence="5">The sequence shown here is derived from an EMBL/GenBank/DDBJ whole genome shotgun (WGS) entry which is preliminary data.</text>
</comment>
<keyword evidence="1" id="KW-0175">Coiled coil</keyword>
<evidence type="ECO:0000313" key="6">
    <source>
        <dbReference type="Proteomes" id="UP000820818"/>
    </source>
</evidence>
<dbReference type="Pfam" id="PF00169">
    <property type="entry name" value="PH"/>
    <property type="match status" value="1"/>
</dbReference>
<proteinExistence type="predicted"/>